<evidence type="ECO:0000256" key="5">
    <source>
        <dbReference type="ARBA" id="ARBA00023085"/>
    </source>
</evidence>
<evidence type="ECO:0000259" key="9">
    <source>
        <dbReference type="Pfam" id="PF01095"/>
    </source>
</evidence>
<dbReference type="InterPro" id="IPR012334">
    <property type="entry name" value="Pectin_lyas_fold"/>
</dbReference>
<dbReference type="PANTHER" id="PTHR31321:SF86">
    <property type="entry name" value="PECTINESTERASE"/>
    <property type="match status" value="1"/>
</dbReference>
<dbReference type="Proteomes" id="UP000823388">
    <property type="component" value="Chromosome 1K"/>
</dbReference>
<dbReference type="GO" id="GO:0042545">
    <property type="term" value="P:cell wall modification"/>
    <property type="evidence" value="ECO:0007669"/>
    <property type="project" value="UniProtKB-UniRule"/>
</dbReference>
<feature type="active site" evidence="7">
    <location>
        <position position="35"/>
    </location>
</feature>
<accession>A0A8T0XTY5</accession>
<evidence type="ECO:0000256" key="3">
    <source>
        <dbReference type="ARBA" id="ARBA00013229"/>
    </source>
</evidence>
<dbReference type="EMBL" id="CM029037">
    <property type="protein sequence ID" value="KAG2660604.1"/>
    <property type="molecule type" value="Genomic_DNA"/>
</dbReference>
<evidence type="ECO:0000256" key="2">
    <source>
        <dbReference type="ARBA" id="ARBA00008891"/>
    </source>
</evidence>
<evidence type="ECO:0000256" key="8">
    <source>
        <dbReference type="RuleBase" id="RU000589"/>
    </source>
</evidence>
<dbReference type="GO" id="GO:0030599">
    <property type="term" value="F:pectinesterase activity"/>
    <property type="evidence" value="ECO:0007669"/>
    <property type="project" value="UniProtKB-UniRule"/>
</dbReference>
<organism evidence="10 11">
    <name type="scientific">Panicum virgatum</name>
    <name type="common">Blackwell switchgrass</name>
    <dbReference type="NCBI Taxonomy" id="38727"/>
    <lineage>
        <taxon>Eukaryota</taxon>
        <taxon>Viridiplantae</taxon>
        <taxon>Streptophyta</taxon>
        <taxon>Embryophyta</taxon>
        <taxon>Tracheophyta</taxon>
        <taxon>Spermatophyta</taxon>
        <taxon>Magnoliopsida</taxon>
        <taxon>Liliopsida</taxon>
        <taxon>Poales</taxon>
        <taxon>Poaceae</taxon>
        <taxon>PACMAD clade</taxon>
        <taxon>Panicoideae</taxon>
        <taxon>Panicodae</taxon>
        <taxon>Paniceae</taxon>
        <taxon>Panicinae</taxon>
        <taxon>Panicum</taxon>
        <taxon>Panicum sect. Hiantes</taxon>
    </lineage>
</organism>
<comment type="pathway">
    <text evidence="1 8">Glycan metabolism; pectin degradation; 2-dehydro-3-deoxy-D-gluconate from pectin: step 1/5.</text>
</comment>
<evidence type="ECO:0000256" key="6">
    <source>
        <dbReference type="ARBA" id="ARBA00047928"/>
    </source>
</evidence>
<dbReference type="Pfam" id="PF01095">
    <property type="entry name" value="Pectinesterase"/>
    <property type="match status" value="1"/>
</dbReference>
<dbReference type="PROSITE" id="PS00503">
    <property type="entry name" value="PECTINESTERASE_2"/>
    <property type="match status" value="1"/>
</dbReference>
<comment type="catalytic activity">
    <reaction evidence="6 8">
        <text>[(1-&gt;4)-alpha-D-galacturonosyl methyl ester](n) + n H2O = [(1-&gt;4)-alpha-D-galacturonosyl](n) + n methanol + n H(+)</text>
        <dbReference type="Rhea" id="RHEA:22380"/>
        <dbReference type="Rhea" id="RHEA-COMP:14570"/>
        <dbReference type="Rhea" id="RHEA-COMP:14573"/>
        <dbReference type="ChEBI" id="CHEBI:15377"/>
        <dbReference type="ChEBI" id="CHEBI:15378"/>
        <dbReference type="ChEBI" id="CHEBI:17790"/>
        <dbReference type="ChEBI" id="CHEBI:140522"/>
        <dbReference type="ChEBI" id="CHEBI:140523"/>
        <dbReference type="EC" id="3.1.1.11"/>
    </reaction>
</comment>
<gene>
    <name evidence="10" type="ORF">PVAP13_1KG453900</name>
</gene>
<dbReference type="EC" id="3.1.1.11" evidence="3 8"/>
<dbReference type="InterPro" id="IPR011050">
    <property type="entry name" value="Pectin_lyase_fold/virulence"/>
</dbReference>
<dbReference type="AlphaFoldDB" id="A0A8T0XTY5"/>
<proteinExistence type="inferred from homology"/>
<dbReference type="InterPro" id="IPR033131">
    <property type="entry name" value="Pectinesterase_Asp_AS"/>
</dbReference>
<name>A0A8T0XTY5_PANVG</name>
<protein>
    <recommendedName>
        <fullName evidence="3 8">Pectinesterase</fullName>
        <ecNumber evidence="3 8">3.1.1.11</ecNumber>
    </recommendedName>
</protein>
<evidence type="ECO:0000256" key="1">
    <source>
        <dbReference type="ARBA" id="ARBA00005184"/>
    </source>
</evidence>
<dbReference type="InterPro" id="IPR000070">
    <property type="entry name" value="Pectinesterase_cat"/>
</dbReference>
<comment type="similarity">
    <text evidence="2">Belongs to the pectinesterase family.</text>
</comment>
<keyword evidence="5 8" id="KW-0063">Aspartyl esterase</keyword>
<keyword evidence="4 8" id="KW-0378">Hydrolase</keyword>
<dbReference type="Gene3D" id="2.160.20.10">
    <property type="entry name" value="Single-stranded right-handed beta-helix, Pectin lyase-like"/>
    <property type="match status" value="2"/>
</dbReference>
<evidence type="ECO:0000256" key="4">
    <source>
        <dbReference type="ARBA" id="ARBA00022801"/>
    </source>
</evidence>
<keyword evidence="11" id="KW-1185">Reference proteome</keyword>
<evidence type="ECO:0000256" key="7">
    <source>
        <dbReference type="PROSITE-ProRule" id="PRU10040"/>
    </source>
</evidence>
<evidence type="ECO:0000313" key="11">
    <source>
        <dbReference type="Proteomes" id="UP000823388"/>
    </source>
</evidence>
<feature type="domain" description="Pectinesterase catalytic" evidence="9">
    <location>
        <begin position="41"/>
        <end position="118"/>
    </location>
</feature>
<reference evidence="10" key="1">
    <citation type="submission" date="2020-05" db="EMBL/GenBank/DDBJ databases">
        <title>WGS assembly of Panicum virgatum.</title>
        <authorList>
            <person name="Lovell J.T."/>
            <person name="Jenkins J."/>
            <person name="Shu S."/>
            <person name="Juenger T.E."/>
            <person name="Schmutz J."/>
        </authorList>
    </citation>
    <scope>NUCLEOTIDE SEQUENCE</scope>
    <source>
        <strain evidence="10">AP13</strain>
    </source>
</reference>
<dbReference type="SUPFAM" id="SSF51126">
    <property type="entry name" value="Pectin lyase-like"/>
    <property type="match status" value="1"/>
</dbReference>
<evidence type="ECO:0000313" key="10">
    <source>
        <dbReference type="EMBL" id="KAG2660604.1"/>
    </source>
</evidence>
<dbReference type="GO" id="GO:0045490">
    <property type="term" value="P:pectin catabolic process"/>
    <property type="evidence" value="ECO:0007669"/>
    <property type="project" value="UniProtKB-UniRule"/>
</dbReference>
<comment type="caution">
    <text evidence="10">The sequence shown here is derived from an EMBL/GenBank/DDBJ whole genome shotgun (WGS) entry which is preliminary data.</text>
</comment>
<dbReference type="PANTHER" id="PTHR31321">
    <property type="entry name" value="ACYL-COA THIOESTER HYDROLASE YBHC-RELATED"/>
    <property type="match status" value="1"/>
</dbReference>
<sequence length="135" mass="15068">MAAFWGCGFFGAQDTLLDDQLRHYFKECFIEGSIDFIFGDGRAWQAYSRVVFAYTYMPAIVASAGWDNWGQESRNSTVFYGEHGCRGDGANMAGRVAYARNLDDSQARPFLDASYIDGHEWLKPLDDALIAPVSA</sequence>